<proteinExistence type="predicted"/>
<gene>
    <name evidence="4" type="ORF">ANSO36C_48530</name>
</gene>
<dbReference type="EMBL" id="AP025732">
    <property type="protein sequence ID" value="BDI19051.1"/>
    <property type="molecule type" value="Genomic_DNA"/>
</dbReference>
<evidence type="ECO:0000313" key="5">
    <source>
        <dbReference type="Proteomes" id="UP001055453"/>
    </source>
</evidence>
<organism evidence="4 5">
    <name type="scientific">Nostoc cf. commune SO-36</name>
    <dbReference type="NCBI Taxonomy" id="449208"/>
    <lineage>
        <taxon>Bacteria</taxon>
        <taxon>Bacillati</taxon>
        <taxon>Cyanobacteriota</taxon>
        <taxon>Cyanophyceae</taxon>
        <taxon>Nostocales</taxon>
        <taxon>Nostocaceae</taxon>
        <taxon>Nostoc</taxon>
    </lineage>
</organism>
<dbReference type="Proteomes" id="UP001055453">
    <property type="component" value="Chromosome"/>
</dbReference>
<dbReference type="SUPFAM" id="SSF51120">
    <property type="entry name" value="beta-Roll"/>
    <property type="match status" value="3"/>
</dbReference>
<evidence type="ECO:0008006" key="6">
    <source>
        <dbReference type="Google" id="ProtNLM"/>
    </source>
</evidence>
<name>A0ABM7Z7C8_NOSCO</name>
<reference evidence="4" key="1">
    <citation type="submission" date="2022-04" db="EMBL/GenBank/DDBJ databases">
        <title>Complete genome sequence of a cyanobacterium, Nostoc sp. SO-36, isolated in Antarctica.</title>
        <authorList>
            <person name="Kanesaki Y."/>
            <person name="Effendi D."/>
            <person name="Sakamoto T."/>
            <person name="Ohtani S."/>
            <person name="Awai K."/>
        </authorList>
    </citation>
    <scope>NUCLEOTIDE SEQUENCE</scope>
    <source>
        <strain evidence="4">SO-36</strain>
    </source>
</reference>
<comment type="subcellular location">
    <subcellularLocation>
        <location evidence="1">Secreted</location>
    </subcellularLocation>
</comment>
<dbReference type="InterPro" id="IPR011049">
    <property type="entry name" value="Serralysin-like_metalloprot_C"/>
</dbReference>
<dbReference type="InterPro" id="IPR001343">
    <property type="entry name" value="Hemolysn_Ca-bd"/>
</dbReference>
<evidence type="ECO:0000256" key="3">
    <source>
        <dbReference type="SAM" id="MobiDB-lite"/>
    </source>
</evidence>
<dbReference type="PRINTS" id="PR00313">
    <property type="entry name" value="CABNDNGRPT"/>
</dbReference>
<protein>
    <recommendedName>
        <fullName evidence="6">Calcium-binding protein</fullName>
    </recommendedName>
</protein>
<keyword evidence="5" id="KW-1185">Reference proteome</keyword>
<feature type="region of interest" description="Disordered" evidence="3">
    <location>
        <begin position="1"/>
        <end position="20"/>
    </location>
</feature>
<dbReference type="InterPro" id="IPR050557">
    <property type="entry name" value="RTX_toxin/Mannuronan_C5-epim"/>
</dbReference>
<evidence type="ECO:0000313" key="4">
    <source>
        <dbReference type="EMBL" id="BDI19051.1"/>
    </source>
</evidence>
<dbReference type="PROSITE" id="PS00330">
    <property type="entry name" value="HEMOLYSIN_CALCIUM"/>
    <property type="match status" value="6"/>
</dbReference>
<sequence length="525" mass="53349">MAVNWIPGPGPTNGADTGTGDAAYDSFSGWAGNDTLNGGAGNDTIYGDAGNDLLLGGDGIDFLSGGDGNDTIVGNRGNDTFIGGNGNDRLIWNNGDGSDKISGNAGYDVVEVNGAGAAGDNFRLQRDAQGRAIFDRLNLVPFTLTVDTAERFEINGGGGDDTLDVNDLAGTGVNAVWFTGGAGNDLLDGSGTATPLTAFGGEGNDSLTGGTGNDNLYGDAGNDLLLGGDGIDFLSGGDGNDTIVGNRGNDTFIGGNGNDRLIWNNGDGSDKISGNAGYDVVEVNGAGAAGDNFRLQRDAQGRAIFDRLNLVPFTLTVDTAERFEINGGGGNDTLDVNSLAGTGVNAVWFTGAAGNDLLDGSGTATPLTGFGGEGNDSLYGGAGNDSLYGDAGNDILQGGKGNDILTGGNGSDRFVFNTGAWFNSADLGVDKITDFSRTYDKIVLDKTTFVGLNDLYQIQIVANDAAAATSSGLITYSLGTGNLFFNQNLTSPGYGTGSLFANIDNDNKPFTAPPVLATTDFQIVA</sequence>
<evidence type="ECO:0000256" key="1">
    <source>
        <dbReference type="ARBA" id="ARBA00004613"/>
    </source>
</evidence>
<dbReference type="Pfam" id="PF00353">
    <property type="entry name" value="HemolysinCabind"/>
    <property type="match status" value="7"/>
</dbReference>
<dbReference type="Gene3D" id="2.150.10.10">
    <property type="entry name" value="Serralysin-like metalloprotease, C-terminal"/>
    <property type="match status" value="3"/>
</dbReference>
<dbReference type="PANTHER" id="PTHR38340">
    <property type="entry name" value="S-LAYER PROTEIN"/>
    <property type="match status" value="1"/>
</dbReference>
<dbReference type="InterPro" id="IPR018511">
    <property type="entry name" value="Hemolysin-typ_Ca-bd_CS"/>
</dbReference>
<accession>A0ABM7Z7C8</accession>
<dbReference type="RefSeq" id="WP_251956533.1">
    <property type="nucleotide sequence ID" value="NZ_AP025732.1"/>
</dbReference>
<keyword evidence="2" id="KW-0964">Secreted</keyword>
<dbReference type="PANTHER" id="PTHR38340:SF1">
    <property type="entry name" value="S-LAYER PROTEIN"/>
    <property type="match status" value="1"/>
</dbReference>
<evidence type="ECO:0000256" key="2">
    <source>
        <dbReference type="ARBA" id="ARBA00022525"/>
    </source>
</evidence>